<feature type="transmembrane region" description="Helical" evidence="5">
    <location>
        <begin position="92"/>
        <end position="112"/>
    </location>
</feature>
<accession>A0A1D8NB89</accession>
<dbReference type="InterPro" id="IPR018820">
    <property type="entry name" value="BRE4-related_DUF2421"/>
</dbReference>
<evidence type="ECO:0000259" key="7">
    <source>
        <dbReference type="Pfam" id="PF10337"/>
    </source>
</evidence>
<dbReference type="EMBL" id="CP017555">
    <property type="protein sequence ID" value="AOW02894.1"/>
    <property type="molecule type" value="Genomic_DNA"/>
</dbReference>
<evidence type="ECO:0008006" key="11">
    <source>
        <dbReference type="Google" id="ProtNLM"/>
    </source>
</evidence>
<dbReference type="Pfam" id="PF10337">
    <property type="entry name" value="ArAE_2_N"/>
    <property type="match status" value="1"/>
</dbReference>
<gene>
    <name evidence="9" type="ORF">YALI1_C20793g</name>
</gene>
<evidence type="ECO:0000259" key="8">
    <source>
        <dbReference type="Pfam" id="PF13515"/>
    </source>
</evidence>
<comment type="subcellular location">
    <subcellularLocation>
        <location evidence="1">Membrane</location>
        <topology evidence="1">Multi-pass membrane protein</topology>
    </subcellularLocation>
</comment>
<dbReference type="Pfam" id="PF13515">
    <property type="entry name" value="FUSC_2"/>
    <property type="match status" value="1"/>
</dbReference>
<dbReference type="InterPro" id="IPR049453">
    <property type="entry name" value="Memb_transporter_dom"/>
</dbReference>
<name>A0A1D8NB89_YARLL</name>
<dbReference type="RefSeq" id="XP_501846.3">
    <property type="nucleotide sequence ID" value="XM_501846.3"/>
</dbReference>
<sequence>MPYIQSYRAYPNRPPPPPSKPYWYRFVHPDWFLNNLNLKSAKIILRNWAASFSMLFLLTVKPAWAWTGSSAHLALIMTVVQTSGQVSVIGAFIANCVLCAFIVWGWVCGYIIPGYIANRYFYDSVTQADILKDVISRGVCSASLPKKELIACMTDYCVHGHYMKAGPGVVYAIWVAVACTVCFWCKFHDPMTFAAGASTSFIAAAVAADSAMHFPWYAPKTIGAGMLKPMGIGLAANVVVAIIFFPFTSGYQFTTKLLRFQGAVVQTLEWQVGFLAQAKPSVPDTWLGYWKLEQCVSGLRSLGPVLRMSSGPIPLEFSFTRFTIAGYQSARITARRLTSQLTGLIMIFDSIEHLRRVIIEDKEASIEPVISEIHKKYAPVGVYETQHSVASVLRQSEKPVTLSDLDETIQTLSDICGPMVLKQAGMMKVAIKWITVANDFRGWSWLPWLHKKHVLDQQTMALEISSAYEHFSKATESFREKRFAVTENTMSPYLILQKTLYCGYVEEVNRTITFMVEKLISFDRDHPTPHWITGIFKMASLKFASISVFTSSADALVGNDAEAEKITPLKAERDPDALPARHWGHKIGKKVRLFYARSRASSWLVPIKGALFCVAALTPALFTNTHYWYYKNRCYWAVVMTGMSVAEYAADNMFSAVNRIFHTFYAVVIGMVTWYISTGNGHGNAYGFMVAFGIVLLLMHFYREFWPPGVSPVPRLMLCIAMCLVVSISWLDGQNPGAVYVGYGFTAAWHRYVTVCVGIVIGMICCNFPHPKSGKKAVRLIVASVVGNTGTLFCQVMTFAAEKLKHPGLVVDATDDPFSDNIEMCVLKLMGAKRLSGVIKYEPDLSGPWPRRSYMELLALCSELVELYAHLYFVIKRLEDVEKWLPEVIRCVGWDHPVLMSNFFSVVFMASTGLREGIGLPQMTPGHLYHEHAAVARKRLMDANLQGPVNTPDSATFLSAVSIANKIYDRMDRILVLIKAIVGEQYSHHDYYMQKMLENMA</sequence>
<organism evidence="9 10">
    <name type="scientific">Yarrowia lipolytica</name>
    <name type="common">Candida lipolytica</name>
    <dbReference type="NCBI Taxonomy" id="4952"/>
    <lineage>
        <taxon>Eukaryota</taxon>
        <taxon>Fungi</taxon>
        <taxon>Dikarya</taxon>
        <taxon>Ascomycota</taxon>
        <taxon>Saccharomycotina</taxon>
        <taxon>Dipodascomycetes</taxon>
        <taxon>Dipodascales</taxon>
        <taxon>Dipodascales incertae sedis</taxon>
        <taxon>Yarrowia</taxon>
    </lineage>
</organism>
<dbReference type="Proteomes" id="UP000182444">
    <property type="component" value="Chromosome 1C"/>
</dbReference>
<feature type="transmembrane region" description="Helical" evidence="5">
    <location>
        <begin position="780"/>
        <end position="801"/>
    </location>
</feature>
<feature type="transmembrane region" description="Helical" evidence="5">
    <location>
        <begin position="199"/>
        <end position="218"/>
    </location>
</feature>
<keyword evidence="2 5" id="KW-0812">Transmembrane</keyword>
<evidence type="ECO:0000313" key="9">
    <source>
        <dbReference type="EMBL" id="AOW02894.1"/>
    </source>
</evidence>
<evidence type="ECO:0000313" key="10">
    <source>
        <dbReference type="Proteomes" id="UP000182444"/>
    </source>
</evidence>
<feature type="transmembrane region" description="Helical" evidence="5">
    <location>
        <begin position="657"/>
        <end position="677"/>
    </location>
</feature>
<evidence type="ECO:0000259" key="6">
    <source>
        <dbReference type="Pfam" id="PF10334"/>
    </source>
</evidence>
<dbReference type="eggNOG" id="KOG4711">
    <property type="taxonomic scope" value="Eukaryota"/>
</dbReference>
<feature type="transmembrane region" description="Helical" evidence="5">
    <location>
        <begin position="168"/>
        <end position="187"/>
    </location>
</feature>
<dbReference type="KEGG" id="yli:2909339"/>
<feature type="transmembrane region" description="Helical" evidence="5">
    <location>
        <begin position="600"/>
        <end position="622"/>
    </location>
</feature>
<feature type="transmembrane region" description="Helical" evidence="5">
    <location>
        <begin position="230"/>
        <end position="251"/>
    </location>
</feature>
<feature type="domain" description="Putative ER transporter 6TM N-terminal" evidence="7">
    <location>
        <begin position="26"/>
        <end position="489"/>
    </location>
</feature>
<dbReference type="PANTHER" id="PTHR37994:SF1">
    <property type="entry name" value="ER TRANSPORTER 6TM N-TERMINAL DOMAIN-CONTAINING PROTEIN"/>
    <property type="match status" value="1"/>
</dbReference>
<dbReference type="InterPro" id="IPR018823">
    <property type="entry name" value="ArAE_2_N"/>
</dbReference>
<evidence type="ECO:0000256" key="2">
    <source>
        <dbReference type="ARBA" id="ARBA00022692"/>
    </source>
</evidence>
<evidence type="ECO:0000256" key="1">
    <source>
        <dbReference type="ARBA" id="ARBA00004141"/>
    </source>
</evidence>
<evidence type="ECO:0000256" key="5">
    <source>
        <dbReference type="SAM" id="Phobius"/>
    </source>
</evidence>
<keyword evidence="3 5" id="KW-1133">Transmembrane helix</keyword>
<dbReference type="VEuPathDB" id="FungiDB:YALI1_C20793g"/>
<dbReference type="PANTHER" id="PTHR37994">
    <property type="entry name" value="ARAE_2_N DOMAIN-CONTAINING PROTEIN-RELATED"/>
    <property type="match status" value="1"/>
</dbReference>
<feature type="domain" description="Integral membrane bound transporter" evidence="8">
    <location>
        <begin position="628"/>
        <end position="765"/>
    </location>
</feature>
<keyword evidence="4 5" id="KW-0472">Membrane</keyword>
<evidence type="ECO:0000256" key="4">
    <source>
        <dbReference type="ARBA" id="ARBA00023136"/>
    </source>
</evidence>
<dbReference type="AlphaFoldDB" id="A0A1D8NB89"/>
<evidence type="ECO:0000256" key="3">
    <source>
        <dbReference type="ARBA" id="ARBA00022989"/>
    </source>
</evidence>
<feature type="domain" description="DUF2421" evidence="6">
    <location>
        <begin position="769"/>
        <end position="986"/>
    </location>
</feature>
<dbReference type="Pfam" id="PF10334">
    <property type="entry name" value="BRE4"/>
    <property type="match status" value="1"/>
</dbReference>
<dbReference type="GeneID" id="2909339"/>
<proteinExistence type="predicted"/>
<feature type="transmembrane region" description="Helical" evidence="5">
    <location>
        <begin position="751"/>
        <end position="768"/>
    </location>
</feature>
<protein>
    <recommendedName>
        <fullName evidence="11">ER transporter 6TM N-terminal domain-containing protein</fullName>
    </recommendedName>
</protein>
<dbReference type="GO" id="GO:0016020">
    <property type="term" value="C:membrane"/>
    <property type="evidence" value="ECO:0007669"/>
    <property type="project" value="UniProtKB-SubCell"/>
</dbReference>
<reference evidence="9 10" key="1">
    <citation type="journal article" date="2016" name="PLoS ONE">
        <title>Sequence Assembly of Yarrowia lipolytica Strain W29/CLIB89 Shows Transposable Element Diversity.</title>
        <authorList>
            <person name="Magnan C."/>
            <person name="Yu J."/>
            <person name="Chang I."/>
            <person name="Jahn E."/>
            <person name="Kanomata Y."/>
            <person name="Wu J."/>
            <person name="Zeller M."/>
            <person name="Oakes M."/>
            <person name="Baldi P."/>
            <person name="Sandmeyer S."/>
        </authorList>
    </citation>
    <scope>NUCLEOTIDE SEQUENCE [LARGE SCALE GENOMIC DNA]</scope>
    <source>
        <strain evidence="10">CLIB89(W29)</strain>
    </source>
</reference>
<dbReference type="VEuPathDB" id="FungiDB:YALI0_C14872g"/>
<feature type="transmembrane region" description="Helical" evidence="5">
    <location>
        <begin position="683"/>
        <end position="701"/>
    </location>
</feature>